<evidence type="ECO:0000256" key="1">
    <source>
        <dbReference type="SAM" id="Phobius"/>
    </source>
</evidence>
<dbReference type="AlphaFoldDB" id="C6W304"/>
<dbReference type="HOGENOM" id="CLU_2972136_0_0_10"/>
<proteinExistence type="predicted"/>
<reference evidence="2 3" key="1">
    <citation type="journal article" date="2009" name="Stand. Genomic Sci.">
        <title>Complete genome sequence of Dyadobacter fermentans type strain (NS114).</title>
        <authorList>
            <person name="Lang E."/>
            <person name="Lapidus A."/>
            <person name="Chertkov O."/>
            <person name="Brettin T."/>
            <person name="Detter J.C."/>
            <person name="Han C."/>
            <person name="Copeland A."/>
            <person name="Glavina Del Rio T."/>
            <person name="Nolan M."/>
            <person name="Chen F."/>
            <person name="Lucas S."/>
            <person name="Tice H."/>
            <person name="Cheng J.F."/>
            <person name="Land M."/>
            <person name="Hauser L."/>
            <person name="Chang Y.J."/>
            <person name="Jeffries C.D."/>
            <person name="Kopitz M."/>
            <person name="Bruce D."/>
            <person name="Goodwin L."/>
            <person name="Pitluck S."/>
            <person name="Ovchinnikova G."/>
            <person name="Pati A."/>
            <person name="Ivanova N."/>
            <person name="Mavrommatis K."/>
            <person name="Chen A."/>
            <person name="Palaniappan K."/>
            <person name="Chain P."/>
            <person name="Bristow J."/>
            <person name="Eisen J.A."/>
            <person name="Markowitz V."/>
            <person name="Hugenholtz P."/>
            <person name="Goker M."/>
            <person name="Rohde M."/>
            <person name="Kyrpides N.C."/>
            <person name="Klenk H.P."/>
        </authorList>
    </citation>
    <scope>NUCLEOTIDE SEQUENCE [LARGE SCALE GENOMIC DNA]</scope>
    <source>
        <strain evidence="3">ATCC 700827 / DSM 18053 / CIP 107007 / KCTC 52180 / NS114</strain>
    </source>
</reference>
<evidence type="ECO:0000313" key="3">
    <source>
        <dbReference type="Proteomes" id="UP000002011"/>
    </source>
</evidence>
<name>C6W304_DYAFD</name>
<sequence length="58" mass="6790">MIAIGALNFHYLNFIIFAINYTLLEFSISQLYLTHIRNIWNIQESQAASSKIIQLFNK</sequence>
<dbReference type="STRING" id="471854.Dfer_4516"/>
<protein>
    <submittedName>
        <fullName evidence="2">Uncharacterized protein</fullName>
    </submittedName>
</protein>
<keyword evidence="3" id="KW-1185">Reference proteome</keyword>
<accession>C6W304</accession>
<dbReference type="KEGG" id="dfe:Dfer_4516"/>
<dbReference type="EMBL" id="CP001619">
    <property type="protein sequence ID" value="ACT95717.1"/>
    <property type="molecule type" value="Genomic_DNA"/>
</dbReference>
<gene>
    <name evidence="2" type="ordered locus">Dfer_4516</name>
</gene>
<keyword evidence="1" id="KW-0812">Transmembrane</keyword>
<organism evidence="2 3">
    <name type="scientific">Dyadobacter fermentans (strain ATCC 700827 / DSM 18053 / CIP 107007 / KCTC 52180 / NS114)</name>
    <dbReference type="NCBI Taxonomy" id="471854"/>
    <lineage>
        <taxon>Bacteria</taxon>
        <taxon>Pseudomonadati</taxon>
        <taxon>Bacteroidota</taxon>
        <taxon>Cytophagia</taxon>
        <taxon>Cytophagales</taxon>
        <taxon>Spirosomataceae</taxon>
        <taxon>Dyadobacter</taxon>
    </lineage>
</organism>
<keyword evidence="1" id="KW-0472">Membrane</keyword>
<evidence type="ECO:0000313" key="2">
    <source>
        <dbReference type="EMBL" id="ACT95717.1"/>
    </source>
</evidence>
<keyword evidence="1" id="KW-1133">Transmembrane helix</keyword>
<feature type="transmembrane region" description="Helical" evidence="1">
    <location>
        <begin position="12"/>
        <end position="33"/>
    </location>
</feature>
<dbReference type="Proteomes" id="UP000002011">
    <property type="component" value="Chromosome"/>
</dbReference>